<dbReference type="RefSeq" id="WP_012228717.1">
    <property type="nucleotide sequence ID" value="NZ_HG422565.1"/>
</dbReference>
<evidence type="ECO:0000313" key="3">
    <source>
        <dbReference type="Proteomes" id="UP000018291"/>
    </source>
</evidence>
<dbReference type="GO" id="GO:0019941">
    <property type="term" value="P:modification-dependent protein catabolic process"/>
    <property type="evidence" value="ECO:0007669"/>
    <property type="project" value="InterPro"/>
</dbReference>
<protein>
    <recommendedName>
        <fullName evidence="4">Proteasome accessory factor PafA2</fullName>
    </recommendedName>
</protein>
<dbReference type="PANTHER" id="PTHR42307">
    <property type="entry name" value="PUP DEAMIDASE/DEPUPYLASE"/>
    <property type="match status" value="1"/>
</dbReference>
<dbReference type="eggNOG" id="COG4122">
    <property type="taxonomic scope" value="Bacteria"/>
</dbReference>
<comment type="caution">
    <text evidence="2">The sequence shown here is derived from an EMBL/GenBank/DDBJ whole genome shotgun (WGS) entry which is preliminary data.</text>
</comment>
<proteinExistence type="inferred from homology"/>
<dbReference type="GO" id="GO:0070490">
    <property type="term" value="P:protein pupylation"/>
    <property type="evidence" value="ECO:0007669"/>
    <property type="project" value="TreeGrafter"/>
</dbReference>
<dbReference type="GO" id="GO:0008233">
    <property type="term" value="F:peptidase activity"/>
    <property type="evidence" value="ECO:0007669"/>
    <property type="project" value="InterPro"/>
</dbReference>
<evidence type="ECO:0008006" key="4">
    <source>
        <dbReference type="Google" id="ProtNLM"/>
    </source>
</evidence>
<dbReference type="NCBIfam" id="TIGR03688">
    <property type="entry name" value="depupylase_Dop"/>
    <property type="match status" value="1"/>
</dbReference>
<gene>
    <name evidence="2" type="ORF">BN381_410003</name>
</gene>
<dbReference type="AlphaFoldDB" id="R4Z0S3"/>
<dbReference type="STRING" id="1229780.BN381_410003"/>
<accession>R4Z0S3</accession>
<organism evidence="2 3">
    <name type="scientific">Candidatus Neomicrothrix parvicella RN1</name>
    <dbReference type="NCBI Taxonomy" id="1229780"/>
    <lineage>
        <taxon>Bacteria</taxon>
        <taxon>Bacillati</taxon>
        <taxon>Actinomycetota</taxon>
        <taxon>Acidimicrobiia</taxon>
        <taxon>Acidimicrobiales</taxon>
        <taxon>Microthrixaceae</taxon>
        <taxon>Candidatus Neomicrothrix</taxon>
    </lineage>
</organism>
<dbReference type="GO" id="GO:0005524">
    <property type="term" value="F:ATP binding"/>
    <property type="evidence" value="ECO:0007669"/>
    <property type="project" value="TreeGrafter"/>
</dbReference>
<comment type="similarity">
    <text evidence="1">Belongs to the Pup ligase/Pup deamidase family. Pup deamidase subfamily.</text>
</comment>
<dbReference type="OrthoDB" id="9760627at2"/>
<name>R4Z0S3_9ACTN</name>
<dbReference type="InterPro" id="IPR004347">
    <property type="entry name" value="Pup_ligase/deamidase"/>
</dbReference>
<sequence>MAIHKVLGIETEYGIFVRNAPEQNPIAASSLLVNSYVSEVAQAGAGPRIGWDFGDEMPANDARGVLEQYVQPPDVETHLVNAVLTNGARFYVDHAHPEYSSPEVASARDGVVWDRAGEEVLRLAMTAANRTLGDDQQVIVHKNNSDGKANSYGTHENYVMDRAVPFNRIVARATPHLVTRQVFCGAGKVGCELPGRHDVTYQLSQRADFFEEEVGLETTLKRPIINTRDEPHADPQRYRRLHVIIGDANMSEWATWMKLATTAIVLAMIEDDWPMPELRPMTPVPTLRRISWDLSLAETYQTLDGRTITALETQRELCALARAWAAEHDTSVVGGVDAVTEVLGEWELVLDDLEHDRERAADRVDWVAKGRLLGGFAERHGLAPGSAKLRALDLQYHDLRRDRCLALRAGLRTLVSEAEVVSAIHSPPTDTRAWFRGTVLARFTDQVVTANWDSIVFDTGSSSLSRVPMMEPTRGTEAILGEMVASSADAAELLSKLNAAG</sequence>
<dbReference type="GO" id="GO:0016811">
    <property type="term" value="F:hydrolase activity, acting on carbon-nitrogen (but not peptide) bonds, in linear amides"/>
    <property type="evidence" value="ECO:0007669"/>
    <property type="project" value="InterPro"/>
</dbReference>
<dbReference type="GO" id="GO:0010498">
    <property type="term" value="P:proteasomal protein catabolic process"/>
    <property type="evidence" value="ECO:0007669"/>
    <property type="project" value="InterPro"/>
</dbReference>
<evidence type="ECO:0000256" key="1">
    <source>
        <dbReference type="ARBA" id="ARBA00009114"/>
    </source>
</evidence>
<dbReference type="PANTHER" id="PTHR42307:SF2">
    <property type="entry name" value="PUP DEAMIDASE_DEPUPYLASE"/>
    <property type="match status" value="1"/>
</dbReference>
<dbReference type="InterPro" id="IPR022366">
    <property type="entry name" value="Pup_deamidase"/>
</dbReference>
<dbReference type="Pfam" id="PF03136">
    <property type="entry name" value="Pup_ligase"/>
    <property type="match status" value="1"/>
</dbReference>
<keyword evidence="3" id="KW-1185">Reference proteome</keyword>
<evidence type="ECO:0000313" key="2">
    <source>
        <dbReference type="EMBL" id="CCM64534.1"/>
    </source>
</evidence>
<dbReference type="Proteomes" id="UP000018291">
    <property type="component" value="Unassembled WGS sequence"/>
</dbReference>
<dbReference type="EMBL" id="CANL01000036">
    <property type="protein sequence ID" value="CCM64534.1"/>
    <property type="molecule type" value="Genomic_DNA"/>
</dbReference>
<reference evidence="2 3" key="1">
    <citation type="journal article" date="2013" name="ISME J.">
        <title>Metabolic model for the filamentous 'Candidatus Microthrix parvicella' based on genomic and metagenomic analyses.</title>
        <authorList>
            <person name="Jon McIlroy S."/>
            <person name="Kristiansen R."/>
            <person name="Albertsen M."/>
            <person name="Michael Karst S."/>
            <person name="Rossetti S."/>
            <person name="Lund Nielsen J."/>
            <person name="Tandoi V."/>
            <person name="James Seviour R."/>
            <person name="Nielsen P.H."/>
        </authorList>
    </citation>
    <scope>NUCLEOTIDE SEQUENCE [LARGE SCALE GENOMIC DNA]</scope>
    <source>
        <strain evidence="2 3">RN1</strain>
    </source>
</reference>
<dbReference type="HOGENOM" id="CLU_040524_1_0_11"/>